<accession>A0A8S5MKI6</accession>
<organism evidence="1">
    <name type="scientific">Siphoviridae sp. ctrpg19</name>
    <dbReference type="NCBI Taxonomy" id="2826481"/>
    <lineage>
        <taxon>Viruses</taxon>
        <taxon>Duplodnaviria</taxon>
        <taxon>Heunggongvirae</taxon>
        <taxon>Uroviricota</taxon>
        <taxon>Caudoviricetes</taxon>
    </lineage>
</organism>
<sequence length="180" mass="20386">MITKAIVIGPVDGSDNYKWWINIPLLQGVPDSENESKLFKRYYEQVELREKDPEKYNQLLQNQQKQQNTVIDKSVYNEALKFIIKADVCGLAGSRVSYMPGDVVIVGFLDNEMSRPIIIGSYLTKELKDRVTYPEIKAQTLAVNQSVSLPSSTSFKTSDGEFTLSQLIEAVRYINNIATK</sequence>
<name>A0A8S5MKI6_9CAUD</name>
<protein>
    <submittedName>
        <fullName evidence="1">Type VI secretion protein</fullName>
    </submittedName>
</protein>
<evidence type="ECO:0000313" key="1">
    <source>
        <dbReference type="EMBL" id="DAD82746.1"/>
    </source>
</evidence>
<reference evidence="1" key="1">
    <citation type="journal article" date="2021" name="Proc. Natl. Acad. Sci. U.S.A.">
        <title>A Catalog of Tens of Thousands of Viruses from Human Metagenomes Reveals Hidden Associations with Chronic Diseases.</title>
        <authorList>
            <person name="Tisza M.J."/>
            <person name="Buck C.B."/>
        </authorList>
    </citation>
    <scope>NUCLEOTIDE SEQUENCE</scope>
    <source>
        <strain evidence="1">Ctrpg19</strain>
    </source>
</reference>
<proteinExistence type="predicted"/>
<dbReference type="EMBL" id="BK014923">
    <property type="protein sequence ID" value="DAD82746.1"/>
    <property type="molecule type" value="Genomic_DNA"/>
</dbReference>